<dbReference type="OrthoDB" id="3829755at2"/>
<evidence type="ECO:0000256" key="5">
    <source>
        <dbReference type="ARBA" id="ARBA00023136"/>
    </source>
</evidence>
<protein>
    <submittedName>
        <fullName evidence="8">DMT family transporter</fullName>
    </submittedName>
</protein>
<feature type="domain" description="EamA" evidence="7">
    <location>
        <begin position="25"/>
        <end position="157"/>
    </location>
</feature>
<feature type="transmembrane region" description="Helical" evidence="6">
    <location>
        <begin position="58"/>
        <end position="75"/>
    </location>
</feature>
<dbReference type="Gene3D" id="1.10.3730.20">
    <property type="match status" value="1"/>
</dbReference>
<organism evidence="8 9">
    <name type="scientific">Chitinimonas arctica</name>
    <dbReference type="NCBI Taxonomy" id="2594795"/>
    <lineage>
        <taxon>Bacteria</taxon>
        <taxon>Pseudomonadati</taxon>
        <taxon>Pseudomonadota</taxon>
        <taxon>Betaproteobacteria</taxon>
        <taxon>Neisseriales</taxon>
        <taxon>Chitinibacteraceae</taxon>
        <taxon>Chitinimonas</taxon>
    </lineage>
</organism>
<feature type="transmembrane region" description="Helical" evidence="6">
    <location>
        <begin position="261"/>
        <end position="281"/>
    </location>
</feature>
<keyword evidence="9" id="KW-1185">Reference proteome</keyword>
<keyword evidence="3 6" id="KW-0812">Transmembrane</keyword>
<feature type="transmembrane region" description="Helical" evidence="6">
    <location>
        <begin position="198"/>
        <end position="215"/>
    </location>
</feature>
<dbReference type="PANTHER" id="PTHR32322">
    <property type="entry name" value="INNER MEMBRANE TRANSPORTER"/>
    <property type="match status" value="1"/>
</dbReference>
<feature type="transmembrane region" description="Helical" evidence="6">
    <location>
        <begin position="146"/>
        <end position="162"/>
    </location>
</feature>
<dbReference type="KEGG" id="cari:FNU76_04535"/>
<dbReference type="AlphaFoldDB" id="A0A516SBZ3"/>
<dbReference type="InterPro" id="IPR000620">
    <property type="entry name" value="EamA_dom"/>
</dbReference>
<evidence type="ECO:0000256" key="3">
    <source>
        <dbReference type="ARBA" id="ARBA00022692"/>
    </source>
</evidence>
<name>A0A516SBZ3_9NEIS</name>
<feature type="transmembrane region" description="Helical" evidence="6">
    <location>
        <begin position="168"/>
        <end position="186"/>
    </location>
</feature>
<comment type="similarity">
    <text evidence="2">Belongs to the EamA transporter family.</text>
</comment>
<dbReference type="GO" id="GO:0016020">
    <property type="term" value="C:membrane"/>
    <property type="evidence" value="ECO:0007669"/>
    <property type="project" value="UniProtKB-SubCell"/>
</dbReference>
<feature type="transmembrane region" description="Helical" evidence="6">
    <location>
        <begin position="87"/>
        <end position="106"/>
    </location>
</feature>
<dbReference type="InterPro" id="IPR050638">
    <property type="entry name" value="AA-Vitamin_Transporters"/>
</dbReference>
<evidence type="ECO:0000256" key="2">
    <source>
        <dbReference type="ARBA" id="ARBA00007362"/>
    </source>
</evidence>
<evidence type="ECO:0000256" key="1">
    <source>
        <dbReference type="ARBA" id="ARBA00004141"/>
    </source>
</evidence>
<dbReference type="Pfam" id="PF00892">
    <property type="entry name" value="EamA"/>
    <property type="match status" value="2"/>
</dbReference>
<evidence type="ECO:0000259" key="7">
    <source>
        <dbReference type="Pfam" id="PF00892"/>
    </source>
</evidence>
<dbReference type="Proteomes" id="UP000317550">
    <property type="component" value="Chromosome"/>
</dbReference>
<evidence type="ECO:0000256" key="6">
    <source>
        <dbReference type="SAM" id="Phobius"/>
    </source>
</evidence>
<evidence type="ECO:0000313" key="9">
    <source>
        <dbReference type="Proteomes" id="UP000317550"/>
    </source>
</evidence>
<feature type="transmembrane region" description="Helical" evidence="6">
    <location>
        <begin position="21"/>
        <end position="46"/>
    </location>
</feature>
<evidence type="ECO:0000256" key="4">
    <source>
        <dbReference type="ARBA" id="ARBA00022989"/>
    </source>
</evidence>
<comment type="subcellular location">
    <subcellularLocation>
        <location evidence="1">Membrane</location>
        <topology evidence="1">Multi-pass membrane protein</topology>
    </subcellularLocation>
</comment>
<evidence type="ECO:0000313" key="8">
    <source>
        <dbReference type="EMBL" id="QDQ25675.1"/>
    </source>
</evidence>
<sequence length="311" mass="32172">MSSSLAQSALPLSRDATARPFHTQLGLAALVVTVLIWASFFLSLRAGARAHLAPDELALIRFGPAGLIFLPVLCSRWRRIAAVPLRHLLGIVIGSGLPYFLVAGLGMRHAPVSDGSTLIPGTLPLFVAAISVLVFRQALPAGRGRALALIALGVATLLALNHGTGEIWRGYALCLFGSLLWANFTVSLRKSGLSPVEGAALISTVSLAMLSIWLVGHPPVGLAALPARELAFHVAIQGLGVGLLSTLCYAYAISRLGAERAAAAGALTPVVASLLAVPLFGELPGPASLLGMLLIVAGVVLASGYRLRATK</sequence>
<dbReference type="SUPFAM" id="SSF103481">
    <property type="entry name" value="Multidrug resistance efflux transporter EmrE"/>
    <property type="match status" value="2"/>
</dbReference>
<feature type="transmembrane region" description="Helical" evidence="6">
    <location>
        <begin position="118"/>
        <end position="139"/>
    </location>
</feature>
<feature type="domain" description="EamA" evidence="7">
    <location>
        <begin position="169"/>
        <end position="303"/>
    </location>
</feature>
<proteinExistence type="inferred from homology"/>
<feature type="transmembrane region" description="Helical" evidence="6">
    <location>
        <begin position="230"/>
        <end position="252"/>
    </location>
</feature>
<feature type="transmembrane region" description="Helical" evidence="6">
    <location>
        <begin position="287"/>
        <end position="307"/>
    </location>
</feature>
<dbReference type="RefSeq" id="WP_143856600.1">
    <property type="nucleotide sequence ID" value="NZ_CP041730.1"/>
</dbReference>
<dbReference type="EMBL" id="CP041730">
    <property type="protein sequence ID" value="QDQ25675.1"/>
    <property type="molecule type" value="Genomic_DNA"/>
</dbReference>
<reference evidence="9" key="1">
    <citation type="submission" date="2019-07" db="EMBL/GenBank/DDBJ databases">
        <title>Chitinimonas sp. nov., isolated from Ny-Alesund, arctica soil.</title>
        <authorList>
            <person name="Xu Q."/>
            <person name="Peng F."/>
        </authorList>
    </citation>
    <scope>NUCLEOTIDE SEQUENCE [LARGE SCALE GENOMIC DNA]</scope>
    <source>
        <strain evidence="9">R3-44</strain>
    </source>
</reference>
<dbReference type="PANTHER" id="PTHR32322:SF2">
    <property type="entry name" value="EAMA DOMAIN-CONTAINING PROTEIN"/>
    <property type="match status" value="1"/>
</dbReference>
<dbReference type="InterPro" id="IPR037185">
    <property type="entry name" value="EmrE-like"/>
</dbReference>
<accession>A0A516SBZ3</accession>
<keyword evidence="5 6" id="KW-0472">Membrane</keyword>
<keyword evidence="4 6" id="KW-1133">Transmembrane helix</keyword>
<gene>
    <name evidence="8" type="ORF">FNU76_04535</name>
</gene>